<dbReference type="InterPro" id="IPR000534">
    <property type="entry name" value="Semialdehyde_DH_NAD-bd"/>
</dbReference>
<name>A0A1D2LTX7_BROTH</name>
<dbReference type="GO" id="GO:0006526">
    <property type="term" value="P:L-arginine biosynthetic process"/>
    <property type="evidence" value="ECO:0007669"/>
    <property type="project" value="UniProtKB-UniRule"/>
</dbReference>
<reference evidence="10 11" key="1">
    <citation type="submission" date="2017-09" db="EMBL/GenBank/DDBJ databases">
        <title>Complete Genome Sequences of Two Strains of the Meat Spoilage Bacterium Brochothrix thermosphacta Isolated from Ground Chicken.</title>
        <authorList>
            <person name="Paoli G.C."/>
            <person name="Wijey C."/>
            <person name="Chen C.-Y."/>
            <person name="Nguyen L."/>
            <person name="Yan X."/>
            <person name="Irwin P.L."/>
        </authorList>
    </citation>
    <scope>NUCLEOTIDE SEQUENCE [LARGE SCALE GENOMIC DNA]</scope>
    <source>
        <strain evidence="10 11">BI</strain>
    </source>
</reference>
<evidence type="ECO:0000256" key="2">
    <source>
        <dbReference type="ARBA" id="ARBA00022571"/>
    </source>
</evidence>
<accession>A0A1D2LTX7</accession>
<dbReference type="UniPathway" id="UPA00068">
    <property type="reaction ID" value="UER00108"/>
</dbReference>
<dbReference type="FunFam" id="3.30.360.10:FF:000014">
    <property type="entry name" value="N-acetyl-gamma-glutamyl-phosphate reductase"/>
    <property type="match status" value="1"/>
</dbReference>
<keyword evidence="7" id="KW-0963">Cytoplasm</keyword>
<dbReference type="SUPFAM" id="SSF55347">
    <property type="entry name" value="Glyceraldehyde-3-phosphate dehydrogenase-like, C-terminal domain"/>
    <property type="match status" value="1"/>
</dbReference>
<dbReference type="PROSITE" id="PS01224">
    <property type="entry name" value="ARGC"/>
    <property type="match status" value="1"/>
</dbReference>
<dbReference type="RefSeq" id="WP_069125679.1">
    <property type="nucleotide sequence ID" value="NZ_CBCPJR010000004.1"/>
</dbReference>
<dbReference type="CDD" id="cd23934">
    <property type="entry name" value="AGPR_1_C"/>
    <property type="match status" value="1"/>
</dbReference>
<evidence type="ECO:0000256" key="8">
    <source>
        <dbReference type="PROSITE-ProRule" id="PRU10010"/>
    </source>
</evidence>
<dbReference type="SMART" id="SM00859">
    <property type="entry name" value="Semialdhyde_dh"/>
    <property type="match status" value="1"/>
</dbReference>
<keyword evidence="4 7" id="KW-0521">NADP</keyword>
<dbReference type="EC" id="1.2.1.38" evidence="7"/>
<evidence type="ECO:0000313" key="11">
    <source>
        <dbReference type="Proteomes" id="UP000243591"/>
    </source>
</evidence>
<feature type="domain" description="Semialdehyde dehydrogenase NAD-binding" evidence="9">
    <location>
        <begin position="2"/>
        <end position="142"/>
    </location>
</feature>
<dbReference type="Pfam" id="PF01118">
    <property type="entry name" value="Semialdhyde_dh"/>
    <property type="match status" value="1"/>
</dbReference>
<gene>
    <name evidence="7" type="primary">argC</name>
    <name evidence="10" type="ORF">CNY62_02780</name>
</gene>
<keyword evidence="2 7" id="KW-0055">Arginine biosynthesis</keyword>
<dbReference type="GO" id="GO:0051287">
    <property type="term" value="F:NAD binding"/>
    <property type="evidence" value="ECO:0007669"/>
    <property type="project" value="InterPro"/>
</dbReference>
<dbReference type="AlphaFoldDB" id="A0A1D2LTX7"/>
<organism evidence="10 11">
    <name type="scientific">Brochothrix thermosphacta</name>
    <name type="common">Microbacterium thermosphactum</name>
    <dbReference type="NCBI Taxonomy" id="2756"/>
    <lineage>
        <taxon>Bacteria</taxon>
        <taxon>Bacillati</taxon>
        <taxon>Bacillota</taxon>
        <taxon>Bacilli</taxon>
        <taxon>Bacillales</taxon>
        <taxon>Listeriaceae</taxon>
        <taxon>Brochothrix</taxon>
    </lineage>
</organism>
<dbReference type="GeneID" id="66538045"/>
<keyword evidence="11" id="KW-1185">Reference proteome</keyword>
<dbReference type="GO" id="GO:0070401">
    <property type="term" value="F:NADP+ binding"/>
    <property type="evidence" value="ECO:0007669"/>
    <property type="project" value="InterPro"/>
</dbReference>
<comment type="similarity">
    <text evidence="7">Belongs to the NAGSA dehydrogenase family. Type 1 subfamily.</text>
</comment>
<keyword evidence="5 7" id="KW-0560">Oxidoreductase</keyword>
<dbReference type="GO" id="GO:0003942">
    <property type="term" value="F:N-acetyl-gamma-glutamyl-phosphate reductase activity"/>
    <property type="evidence" value="ECO:0007669"/>
    <property type="project" value="UniProtKB-UniRule"/>
</dbReference>
<comment type="pathway">
    <text evidence="1 7">Amino-acid biosynthesis; L-arginine biosynthesis; N(2)-acetyl-L-ornithine from L-glutamate: step 3/4.</text>
</comment>
<evidence type="ECO:0000256" key="5">
    <source>
        <dbReference type="ARBA" id="ARBA00023002"/>
    </source>
</evidence>
<dbReference type="SUPFAM" id="SSF51735">
    <property type="entry name" value="NAD(P)-binding Rossmann-fold domains"/>
    <property type="match status" value="1"/>
</dbReference>
<dbReference type="EMBL" id="CP023483">
    <property type="protein sequence ID" value="ATF25404.1"/>
    <property type="molecule type" value="Genomic_DNA"/>
</dbReference>
<dbReference type="KEGG" id="bths:CNY62_02780"/>
<dbReference type="CDD" id="cd17895">
    <property type="entry name" value="AGPR_1_N"/>
    <property type="match status" value="1"/>
</dbReference>
<dbReference type="PANTHER" id="PTHR32338:SF10">
    <property type="entry name" value="N-ACETYL-GAMMA-GLUTAMYL-PHOSPHATE REDUCTASE, CHLOROPLASTIC-RELATED"/>
    <property type="match status" value="1"/>
</dbReference>
<keyword evidence="3 7" id="KW-0028">Amino-acid biosynthesis</keyword>
<evidence type="ECO:0000313" key="10">
    <source>
        <dbReference type="EMBL" id="ATF25404.1"/>
    </source>
</evidence>
<dbReference type="Gene3D" id="3.40.50.720">
    <property type="entry name" value="NAD(P)-binding Rossmann-like Domain"/>
    <property type="match status" value="1"/>
</dbReference>
<comment type="catalytic activity">
    <reaction evidence="6 7">
        <text>N-acetyl-L-glutamate 5-semialdehyde + phosphate + NADP(+) = N-acetyl-L-glutamyl 5-phosphate + NADPH + H(+)</text>
        <dbReference type="Rhea" id="RHEA:21588"/>
        <dbReference type="ChEBI" id="CHEBI:15378"/>
        <dbReference type="ChEBI" id="CHEBI:29123"/>
        <dbReference type="ChEBI" id="CHEBI:43474"/>
        <dbReference type="ChEBI" id="CHEBI:57783"/>
        <dbReference type="ChEBI" id="CHEBI:57936"/>
        <dbReference type="ChEBI" id="CHEBI:58349"/>
        <dbReference type="EC" id="1.2.1.38"/>
    </reaction>
</comment>
<dbReference type="Proteomes" id="UP000243591">
    <property type="component" value="Chromosome"/>
</dbReference>
<dbReference type="PANTHER" id="PTHR32338">
    <property type="entry name" value="N-ACETYL-GAMMA-GLUTAMYL-PHOSPHATE REDUCTASE, CHLOROPLASTIC-RELATED-RELATED"/>
    <property type="match status" value="1"/>
</dbReference>
<dbReference type="Gene3D" id="3.30.360.10">
    <property type="entry name" value="Dihydrodipicolinate Reductase, domain 2"/>
    <property type="match status" value="1"/>
</dbReference>
<evidence type="ECO:0000259" key="9">
    <source>
        <dbReference type="SMART" id="SM00859"/>
    </source>
</evidence>
<evidence type="ECO:0000256" key="6">
    <source>
        <dbReference type="ARBA" id="ARBA00050557"/>
    </source>
</evidence>
<evidence type="ECO:0000256" key="7">
    <source>
        <dbReference type="HAMAP-Rule" id="MF_00150"/>
    </source>
</evidence>
<dbReference type="Pfam" id="PF22698">
    <property type="entry name" value="Semialdhyde_dhC_1"/>
    <property type="match status" value="1"/>
</dbReference>
<dbReference type="OrthoDB" id="9801289at2"/>
<evidence type="ECO:0000256" key="1">
    <source>
        <dbReference type="ARBA" id="ARBA00004862"/>
    </source>
</evidence>
<dbReference type="NCBIfam" id="TIGR01850">
    <property type="entry name" value="argC"/>
    <property type="match status" value="1"/>
</dbReference>
<protein>
    <recommendedName>
        <fullName evidence="7">N-acetyl-gamma-glutamyl-phosphate reductase</fullName>
        <shortName evidence="7">AGPR</shortName>
        <ecNumber evidence="7">1.2.1.38</ecNumber>
    </recommendedName>
    <alternativeName>
        <fullName evidence="7">N-acetyl-glutamate semialdehyde dehydrogenase</fullName>
        <shortName evidence="7">NAGSA dehydrogenase</shortName>
    </alternativeName>
</protein>
<evidence type="ECO:0000256" key="4">
    <source>
        <dbReference type="ARBA" id="ARBA00022857"/>
    </source>
</evidence>
<comment type="function">
    <text evidence="7">Catalyzes the NADPH-dependent reduction of N-acetyl-5-glutamyl phosphate to yield N-acetyl-L-glutamate 5-semialdehyde.</text>
</comment>
<dbReference type="InterPro" id="IPR050085">
    <property type="entry name" value="AGPR"/>
</dbReference>
<dbReference type="STRING" id="2756.BFR44_01105"/>
<comment type="subcellular location">
    <subcellularLocation>
        <location evidence="7">Cytoplasm</location>
    </subcellularLocation>
</comment>
<dbReference type="HAMAP" id="MF_00150">
    <property type="entry name" value="ArgC_type1"/>
    <property type="match status" value="1"/>
</dbReference>
<proteinExistence type="inferred from homology"/>
<dbReference type="InterPro" id="IPR058924">
    <property type="entry name" value="AGPR_dimerisation_dom"/>
</dbReference>
<sequence>MKVAIVGATGYGGLELIRLISQHPQLTLNSLHSLRGDNELLSTIYPLVQQTPYDLAVEPFEPVKISKEADVVFFATPAGIAKDLIPQLDLKKIQVIDLSGDLRLEKREDYEKWYQNEAASQELINQAVYGLSEWHHDKLQGAMLISNPGCYATAILLGLTPLYEKLDIPSVIIDAKSGVSGAGKALSEATHFMQTHDNLQPYKMNAHQHLPEIEQQLGWVNEAVDPLTMTTQLLPIARGLMAVMYVTTTLSTSAIKKIYQDRYATDPFIRLSGEKIPTIQQVIGSNYCDIGWHKDERTGRLTVVTVIDNLLKGAAGQAVQNLNISQGWDETLGLPIVPMFT</sequence>
<dbReference type="InterPro" id="IPR036291">
    <property type="entry name" value="NAD(P)-bd_dom_sf"/>
</dbReference>
<feature type="active site" evidence="7 8">
    <location>
        <position position="150"/>
    </location>
</feature>
<dbReference type="GO" id="GO:0005737">
    <property type="term" value="C:cytoplasm"/>
    <property type="evidence" value="ECO:0007669"/>
    <property type="project" value="UniProtKB-SubCell"/>
</dbReference>
<evidence type="ECO:0000256" key="3">
    <source>
        <dbReference type="ARBA" id="ARBA00022605"/>
    </source>
</evidence>
<dbReference type="InterPro" id="IPR023013">
    <property type="entry name" value="AGPR_AS"/>
</dbReference>
<dbReference type="InterPro" id="IPR000706">
    <property type="entry name" value="AGPR_type-1"/>
</dbReference>